<dbReference type="NCBIfam" id="TIGR01579">
    <property type="entry name" value="MiaB-like-C"/>
    <property type="match status" value="1"/>
</dbReference>
<keyword evidence="5" id="KW-0479">Metal-binding</keyword>
<keyword evidence="6" id="KW-0408">Iron</keyword>
<dbReference type="InterPro" id="IPR020612">
    <property type="entry name" value="Methylthiotransferase_CS"/>
</dbReference>
<dbReference type="InterPro" id="IPR038135">
    <property type="entry name" value="Methylthiotransferase_N_sf"/>
</dbReference>
<dbReference type="SFLD" id="SFLDS00029">
    <property type="entry name" value="Radical_SAM"/>
    <property type="match status" value="1"/>
</dbReference>
<dbReference type="PANTHER" id="PTHR11918">
    <property type="entry name" value="RADICAL SAM PROTEINS"/>
    <property type="match status" value="1"/>
</dbReference>
<gene>
    <name evidence="10" type="primary">mtaB</name>
    <name evidence="10" type="ORF">JYU29_16415</name>
</gene>
<dbReference type="Pfam" id="PF00919">
    <property type="entry name" value="UPF0004"/>
    <property type="match status" value="1"/>
</dbReference>
<organism evidence="10 11">
    <name type="scientific">Tianweitania aestuarii</name>
    <dbReference type="NCBI Taxonomy" id="2814886"/>
    <lineage>
        <taxon>Bacteria</taxon>
        <taxon>Pseudomonadati</taxon>
        <taxon>Pseudomonadota</taxon>
        <taxon>Alphaproteobacteria</taxon>
        <taxon>Hyphomicrobiales</taxon>
        <taxon>Phyllobacteriaceae</taxon>
        <taxon>Tianweitania</taxon>
    </lineage>
</organism>
<evidence type="ECO:0000259" key="9">
    <source>
        <dbReference type="PROSITE" id="PS51918"/>
    </source>
</evidence>
<evidence type="ECO:0000313" key="11">
    <source>
        <dbReference type="Proteomes" id="UP001297272"/>
    </source>
</evidence>
<comment type="cofactor">
    <cofactor evidence="1">
        <name>[4Fe-4S] cluster</name>
        <dbReference type="ChEBI" id="CHEBI:49883"/>
    </cofactor>
</comment>
<dbReference type="InterPro" id="IPR005839">
    <property type="entry name" value="Methylthiotransferase"/>
</dbReference>
<evidence type="ECO:0000256" key="5">
    <source>
        <dbReference type="ARBA" id="ARBA00022723"/>
    </source>
</evidence>
<evidence type="ECO:0000256" key="4">
    <source>
        <dbReference type="ARBA" id="ARBA00022691"/>
    </source>
</evidence>
<dbReference type="InterPro" id="IPR023404">
    <property type="entry name" value="rSAM_horseshoe"/>
</dbReference>
<dbReference type="PROSITE" id="PS01278">
    <property type="entry name" value="MTTASE_RADICAL"/>
    <property type="match status" value="1"/>
</dbReference>
<dbReference type="PROSITE" id="PS51449">
    <property type="entry name" value="MTTASE_N"/>
    <property type="match status" value="1"/>
</dbReference>
<dbReference type="SMART" id="SM00729">
    <property type="entry name" value="Elp3"/>
    <property type="match status" value="1"/>
</dbReference>
<dbReference type="InterPro" id="IPR006467">
    <property type="entry name" value="MiaB-like_bact"/>
</dbReference>
<dbReference type="CDD" id="cd01335">
    <property type="entry name" value="Radical_SAM"/>
    <property type="match status" value="1"/>
</dbReference>
<sequence length="461" mass="50373">MGVFRHIRSDHRRLAARSRRGCLMQENKNGLEIVTFGCRMNTYESEVMRREASAAGLDGLSGGAVVFNTCAVTAEAVRQAKQAIRKARRENPDARIIVTGCAAQTEPASFGDMTEVDLVLGNEDKLKAHSYRALPDFGVNDTEKVRVNDIMSISETAGHLVDAIEGRARAIVQVQNGCDHRCTFCIIPYGRGNSRSVPMGAVVEQVKRLTGNGYAEVVLSGVDLTSWGADLPGAPKLGRLVRAILTQVPDLPRLRLSSIDSVEADPELIAIIGDEPRLMPHLHLSLQAGDDMILKRMKRRHLRDDSIRFCQDIRAVRPDIVFGADLIAGFPTETEAMFDNTLKLVADCGLSHLHVFPFSPREGTPAARMPQLDRGLIKERAARLRAVGDQAYLAHLDRLTHTHQRVLVERDGLGRTEGFTMAAIDAGEPGTIVERRVTGHDGQRLQTVAANASSLSSARAA</sequence>
<name>A0ABS5RZ00_9HYPH</name>
<evidence type="ECO:0000256" key="3">
    <source>
        <dbReference type="ARBA" id="ARBA00022679"/>
    </source>
</evidence>
<feature type="domain" description="MTTase N-terminal" evidence="8">
    <location>
        <begin position="29"/>
        <end position="135"/>
    </location>
</feature>
<dbReference type="Gene3D" id="3.80.30.20">
    <property type="entry name" value="tm_1862 like domain"/>
    <property type="match status" value="1"/>
</dbReference>
<dbReference type="InterPro" id="IPR007197">
    <property type="entry name" value="rSAM"/>
</dbReference>
<evidence type="ECO:0000256" key="7">
    <source>
        <dbReference type="ARBA" id="ARBA00023014"/>
    </source>
</evidence>
<keyword evidence="7" id="KW-0411">Iron-sulfur</keyword>
<dbReference type="NCBIfam" id="TIGR00089">
    <property type="entry name" value="MiaB/RimO family radical SAM methylthiotransferase"/>
    <property type="match status" value="1"/>
</dbReference>
<comment type="caution">
    <text evidence="10">The sequence shown here is derived from an EMBL/GenBank/DDBJ whole genome shotgun (WGS) entry which is preliminary data.</text>
</comment>
<dbReference type="Proteomes" id="UP001297272">
    <property type="component" value="Unassembled WGS sequence"/>
</dbReference>
<dbReference type="PANTHER" id="PTHR11918:SF45">
    <property type="entry name" value="THREONYLCARBAMOYLADENOSINE TRNA METHYLTHIOTRANSFERASE"/>
    <property type="match status" value="1"/>
</dbReference>
<dbReference type="InterPro" id="IPR006638">
    <property type="entry name" value="Elp3/MiaA/NifB-like_rSAM"/>
</dbReference>
<dbReference type="InterPro" id="IPR058240">
    <property type="entry name" value="rSAM_sf"/>
</dbReference>
<keyword evidence="3" id="KW-0808">Transferase</keyword>
<keyword evidence="4" id="KW-0949">S-adenosyl-L-methionine</keyword>
<dbReference type="EMBL" id="JAFMNX010000005">
    <property type="protein sequence ID" value="MBS9722280.1"/>
    <property type="molecule type" value="Genomic_DNA"/>
</dbReference>
<dbReference type="Pfam" id="PF04055">
    <property type="entry name" value="Radical_SAM"/>
    <property type="match status" value="1"/>
</dbReference>
<evidence type="ECO:0000259" key="8">
    <source>
        <dbReference type="PROSITE" id="PS51449"/>
    </source>
</evidence>
<protein>
    <submittedName>
        <fullName evidence="10">tRNA (N(6)-L-threonylcarbamoyladenosine(37)-C(2))-methylthiotransferase MtaB</fullName>
    </submittedName>
</protein>
<keyword evidence="11" id="KW-1185">Reference proteome</keyword>
<evidence type="ECO:0000256" key="1">
    <source>
        <dbReference type="ARBA" id="ARBA00001966"/>
    </source>
</evidence>
<reference evidence="10 11" key="1">
    <citation type="submission" date="2021-03" db="EMBL/GenBank/DDBJ databases">
        <title>Tianweitania aestuarii sp. nov., isolated from a tidal flat.</title>
        <authorList>
            <person name="Park S."/>
            <person name="Yoon J.-H."/>
        </authorList>
    </citation>
    <scope>NUCLEOTIDE SEQUENCE [LARGE SCALE GENOMIC DNA]</scope>
    <source>
        <strain evidence="10 11">BSSL-BM11</strain>
    </source>
</reference>
<evidence type="ECO:0000313" key="10">
    <source>
        <dbReference type="EMBL" id="MBS9722280.1"/>
    </source>
</evidence>
<keyword evidence="2" id="KW-0004">4Fe-4S</keyword>
<feature type="domain" description="Radical SAM core" evidence="9">
    <location>
        <begin position="164"/>
        <end position="394"/>
    </location>
</feature>
<dbReference type="SFLD" id="SFLDG01082">
    <property type="entry name" value="B12-binding_domain_containing"/>
    <property type="match status" value="1"/>
</dbReference>
<evidence type="ECO:0000256" key="6">
    <source>
        <dbReference type="ARBA" id="ARBA00023004"/>
    </source>
</evidence>
<dbReference type="PROSITE" id="PS51918">
    <property type="entry name" value="RADICAL_SAM"/>
    <property type="match status" value="1"/>
</dbReference>
<accession>A0ABS5RZ00</accession>
<dbReference type="InterPro" id="IPR013848">
    <property type="entry name" value="Methylthiotransferase_N"/>
</dbReference>
<dbReference type="Gene3D" id="3.40.50.12160">
    <property type="entry name" value="Methylthiotransferase, N-terminal domain"/>
    <property type="match status" value="1"/>
</dbReference>
<dbReference type="SUPFAM" id="SSF102114">
    <property type="entry name" value="Radical SAM enzymes"/>
    <property type="match status" value="1"/>
</dbReference>
<evidence type="ECO:0000256" key="2">
    <source>
        <dbReference type="ARBA" id="ARBA00022485"/>
    </source>
</evidence>
<proteinExistence type="predicted"/>